<evidence type="ECO:0000256" key="8">
    <source>
        <dbReference type="SAM" id="MobiDB-lite"/>
    </source>
</evidence>
<dbReference type="PROSITE" id="PS00973">
    <property type="entry name" value="USP_2"/>
    <property type="match status" value="1"/>
</dbReference>
<dbReference type="PANTHER" id="PTHR24006:SF888">
    <property type="entry name" value="UBIQUITIN CARBOXYL-TERMINAL HYDROLASE 30"/>
    <property type="match status" value="1"/>
</dbReference>
<dbReference type="EC" id="3.4.19.12" evidence="3"/>
<evidence type="ECO:0000256" key="2">
    <source>
        <dbReference type="ARBA" id="ARBA00009085"/>
    </source>
</evidence>
<feature type="region of interest" description="Disordered" evidence="8">
    <location>
        <begin position="983"/>
        <end position="1018"/>
    </location>
</feature>
<keyword evidence="4" id="KW-0645">Protease</keyword>
<proteinExistence type="inferred from homology"/>
<keyword evidence="6" id="KW-0378">Hydrolase</keyword>
<dbReference type="GO" id="GO:0016579">
    <property type="term" value="P:protein deubiquitination"/>
    <property type="evidence" value="ECO:0007669"/>
    <property type="project" value="InterPro"/>
</dbReference>
<dbReference type="GO" id="GO:0005829">
    <property type="term" value="C:cytosol"/>
    <property type="evidence" value="ECO:0007669"/>
    <property type="project" value="TreeGrafter"/>
</dbReference>
<evidence type="ECO:0000256" key="5">
    <source>
        <dbReference type="ARBA" id="ARBA00022786"/>
    </source>
</evidence>
<dbReference type="InterPro" id="IPR050164">
    <property type="entry name" value="Peptidase_C19"/>
</dbReference>
<dbReference type="InterPro" id="IPR018200">
    <property type="entry name" value="USP_CS"/>
</dbReference>
<evidence type="ECO:0000313" key="10">
    <source>
        <dbReference type="EMBL" id="CAD8126154.1"/>
    </source>
</evidence>
<dbReference type="Proteomes" id="UP000692954">
    <property type="component" value="Unassembled WGS sequence"/>
</dbReference>
<dbReference type="InterPro" id="IPR028889">
    <property type="entry name" value="USP"/>
</dbReference>
<dbReference type="PANTHER" id="PTHR24006">
    <property type="entry name" value="UBIQUITIN CARBOXYL-TERMINAL HYDROLASE"/>
    <property type="match status" value="1"/>
</dbReference>
<accession>A0A8S1RFY9</accession>
<keyword evidence="11" id="KW-1185">Reference proteome</keyword>
<dbReference type="PROSITE" id="PS00972">
    <property type="entry name" value="USP_1"/>
    <property type="match status" value="1"/>
</dbReference>
<dbReference type="GO" id="GO:0005634">
    <property type="term" value="C:nucleus"/>
    <property type="evidence" value="ECO:0007669"/>
    <property type="project" value="TreeGrafter"/>
</dbReference>
<evidence type="ECO:0000259" key="9">
    <source>
        <dbReference type="PROSITE" id="PS50235"/>
    </source>
</evidence>
<evidence type="ECO:0000256" key="6">
    <source>
        <dbReference type="ARBA" id="ARBA00022801"/>
    </source>
</evidence>
<gene>
    <name evidence="10" type="ORF">PSON_ATCC_30995.1.T1650046</name>
</gene>
<evidence type="ECO:0000256" key="3">
    <source>
        <dbReference type="ARBA" id="ARBA00012759"/>
    </source>
</evidence>
<evidence type="ECO:0000256" key="7">
    <source>
        <dbReference type="ARBA" id="ARBA00022807"/>
    </source>
</evidence>
<keyword evidence="5" id="KW-0833">Ubl conjugation pathway</keyword>
<dbReference type="EMBL" id="CAJJDN010000165">
    <property type="protein sequence ID" value="CAD8126154.1"/>
    <property type="molecule type" value="Genomic_DNA"/>
</dbReference>
<dbReference type="InterPro" id="IPR001394">
    <property type="entry name" value="Peptidase_C19_UCH"/>
</dbReference>
<dbReference type="GO" id="GO:0004843">
    <property type="term" value="F:cysteine-type deubiquitinase activity"/>
    <property type="evidence" value="ECO:0007669"/>
    <property type="project" value="UniProtKB-EC"/>
</dbReference>
<comment type="similarity">
    <text evidence="2">Belongs to the peptidase C19 family.</text>
</comment>
<feature type="compositionally biased region" description="Low complexity" evidence="8">
    <location>
        <begin position="983"/>
        <end position="1017"/>
    </location>
</feature>
<organism evidence="10 11">
    <name type="scientific">Paramecium sonneborni</name>
    <dbReference type="NCBI Taxonomy" id="65129"/>
    <lineage>
        <taxon>Eukaryota</taxon>
        <taxon>Sar</taxon>
        <taxon>Alveolata</taxon>
        <taxon>Ciliophora</taxon>
        <taxon>Intramacronucleata</taxon>
        <taxon>Oligohymenophorea</taxon>
        <taxon>Peniculida</taxon>
        <taxon>Parameciidae</taxon>
        <taxon>Paramecium</taxon>
    </lineage>
</organism>
<comment type="catalytic activity">
    <reaction evidence="1">
        <text>Thiol-dependent hydrolysis of ester, thioester, amide, peptide and isopeptide bonds formed by the C-terminal Gly of ubiquitin (a 76-residue protein attached to proteins as an intracellular targeting signal).</text>
        <dbReference type="EC" id="3.4.19.12"/>
    </reaction>
</comment>
<dbReference type="AlphaFoldDB" id="A0A8S1RFY9"/>
<evidence type="ECO:0000313" key="11">
    <source>
        <dbReference type="Proteomes" id="UP000692954"/>
    </source>
</evidence>
<keyword evidence="7" id="KW-0788">Thiol protease</keyword>
<dbReference type="GO" id="GO:0006508">
    <property type="term" value="P:proteolysis"/>
    <property type="evidence" value="ECO:0007669"/>
    <property type="project" value="UniProtKB-KW"/>
</dbReference>
<dbReference type="Pfam" id="PF00443">
    <property type="entry name" value="UCH"/>
    <property type="match status" value="1"/>
</dbReference>
<reference evidence="10" key="1">
    <citation type="submission" date="2021-01" db="EMBL/GenBank/DDBJ databases">
        <authorList>
            <consortium name="Genoscope - CEA"/>
            <person name="William W."/>
        </authorList>
    </citation>
    <scope>NUCLEOTIDE SEQUENCE</scope>
</reference>
<name>A0A8S1RFY9_9CILI</name>
<protein>
    <recommendedName>
        <fullName evidence="3">ubiquitinyl hydrolase 1</fullName>
        <ecNumber evidence="3">3.4.19.12</ecNumber>
    </recommendedName>
</protein>
<feature type="domain" description="USP" evidence="9">
    <location>
        <begin position="44"/>
        <end position="396"/>
    </location>
</feature>
<evidence type="ECO:0000256" key="4">
    <source>
        <dbReference type="ARBA" id="ARBA00022670"/>
    </source>
</evidence>
<sequence length="1086" mass="127574">MFGDTFETWQEELNPTITTYQTRKARNCADQMEIPELPRIKHFAGLKNQGATCYLNSLIQSYYMSPEFRKVILQLPLCKETIENSANLAQNESRNRFLLEFQKLFIQLQNLQSKATSTEALTSSFGWNDGQQMWQQDVSDANKVLFETLDRSLYGTPYVIAPFYKGVVFHHITCLNCNNSHGNEEIIYDLNIQVEGNKNLSEGLFSYINPFLLDGNNQYFCEICGFKVDALKGDKIRKLPPILTLTLNRYTFDQKKMQRVKLNDRFEFPLEIDMGVYLENSVDNLVYELQGIIIHRGNAHGGHYLAYFRDLLDEGDWESHIAEYWKEKEEIQQQKRQNTDEVDYDEIKLPFEITNPKVAQGWYDFNDSSVIPIPVNKIQQQFQGSESAYILIYRDRNLIPSKLSSQEIPKYLYDYVNQLNQKIENDRQIYEEAKQHIVISVTDVSKIDLLNHKLLDEKYDKITYKLKLSSTVQQLYQQINKDEYWLLEFQENYQTNLLHFPRYLQNFENTLEEEKVAHESTWILVKKDQDIPQVGLLKIPIRVNLLIDKKPQAFLLYISTTVLELKQLVCQLTGIPQEEQELKNVQNQKMISDLSDETQLGELQFTLETQILVKKKVQIQNINKNVNKNEQQQQQVGDDIVSILVEKDDQIGVSKFYVNINQTIQELIEFIKEQFGMIDARRLRNLNGSQLFCKSDLSIQLKELQDFKEGGARLQIEKGEIPENGKISILVKYQEQTFEIHVDPKQDKIELIKLESCKQFNVEPIQHKLYKVDWLQVPSEALSDETKTISQCYLRDRDLLILCDKTAQIDCELIRFQIFSTTTGYPDDCVFQKHETMRKDATLKDLKQMIISTFNLNIDIDNLRVRDINKNRFFGQVFRKLDLPLQKFQFSTHDIVYQVLNKPENLQDDEMLLLIKQRDPINKVYKQQQEFIFKVSKTPTLQELKQQIQAFIGISQEIQLELAKFVFYEFLWLHIDPKMIQMQQQQGKGKQNKKGNQNNKSNQQSKQNQQQQQQQQNVCENLRKSPINLGEGDFIGYRLGHYPDDDFQTKEDQDLRQRMIAARKNKHNALGTIRRQKEVEFVVDIQ</sequence>
<evidence type="ECO:0000256" key="1">
    <source>
        <dbReference type="ARBA" id="ARBA00000707"/>
    </source>
</evidence>
<dbReference type="PROSITE" id="PS50235">
    <property type="entry name" value="USP_3"/>
    <property type="match status" value="1"/>
</dbReference>
<comment type="caution">
    <text evidence="10">The sequence shown here is derived from an EMBL/GenBank/DDBJ whole genome shotgun (WGS) entry which is preliminary data.</text>
</comment>
<dbReference type="OrthoDB" id="289038at2759"/>